<protein>
    <submittedName>
        <fullName evidence="1">Uncharacterized protein</fullName>
    </submittedName>
</protein>
<dbReference type="AlphaFoldDB" id="A0A0A8ZJ78"/>
<proteinExistence type="predicted"/>
<organism evidence="1">
    <name type="scientific">Arundo donax</name>
    <name type="common">Giant reed</name>
    <name type="synonym">Donax arundinaceus</name>
    <dbReference type="NCBI Taxonomy" id="35708"/>
    <lineage>
        <taxon>Eukaryota</taxon>
        <taxon>Viridiplantae</taxon>
        <taxon>Streptophyta</taxon>
        <taxon>Embryophyta</taxon>
        <taxon>Tracheophyta</taxon>
        <taxon>Spermatophyta</taxon>
        <taxon>Magnoliopsida</taxon>
        <taxon>Liliopsida</taxon>
        <taxon>Poales</taxon>
        <taxon>Poaceae</taxon>
        <taxon>PACMAD clade</taxon>
        <taxon>Arundinoideae</taxon>
        <taxon>Arundineae</taxon>
        <taxon>Arundo</taxon>
    </lineage>
</organism>
<reference evidence="1" key="2">
    <citation type="journal article" date="2015" name="Data Brief">
        <title>Shoot transcriptome of the giant reed, Arundo donax.</title>
        <authorList>
            <person name="Barrero R.A."/>
            <person name="Guerrero F.D."/>
            <person name="Moolhuijzen P."/>
            <person name="Goolsby J.A."/>
            <person name="Tidwell J."/>
            <person name="Bellgard S.E."/>
            <person name="Bellgard M.I."/>
        </authorList>
    </citation>
    <scope>NUCLEOTIDE SEQUENCE</scope>
    <source>
        <tissue evidence="1">Shoot tissue taken approximately 20 cm above the soil surface</tissue>
    </source>
</reference>
<accession>A0A0A8ZJ78</accession>
<reference evidence="1" key="1">
    <citation type="submission" date="2014-09" db="EMBL/GenBank/DDBJ databases">
        <authorList>
            <person name="Magalhaes I.L.F."/>
            <person name="Oliveira U."/>
            <person name="Santos F.R."/>
            <person name="Vidigal T.H.D.A."/>
            <person name="Brescovit A.D."/>
            <person name="Santos A.J."/>
        </authorList>
    </citation>
    <scope>NUCLEOTIDE SEQUENCE</scope>
    <source>
        <tissue evidence="1">Shoot tissue taken approximately 20 cm above the soil surface</tissue>
    </source>
</reference>
<evidence type="ECO:0000313" key="1">
    <source>
        <dbReference type="EMBL" id="JAD37728.1"/>
    </source>
</evidence>
<sequence>MYPPRSMTPSQATGKQCPCAPSPKAHEYMITNESLLCNCWSPTPSNQQYTR</sequence>
<name>A0A0A8ZJ78_ARUDO</name>
<dbReference type="EMBL" id="GBRH01260167">
    <property type="protein sequence ID" value="JAD37728.1"/>
    <property type="molecule type" value="Transcribed_RNA"/>
</dbReference>